<sequence length="168" mass="18297">MGLLAPIPQLRAHPLPPLLPSPVSCAGRAVYTETRVRLHFPLSPYSVAAVRPRAHLRSMSVRRHLIIVIHGSIGAFNPLAFIQSAISEATLALLVLFVFSTGFKPLLELQSNLVSALIYDLFHSNTRRAFKNLGLRSIKPGLESRLQTIPSSCPAGAASLRLLTIFIS</sequence>
<dbReference type="AlphaFoldDB" id="A0AAD6TN16"/>
<gene>
    <name evidence="1" type="ORF">B0H15DRAFT_871799</name>
</gene>
<feature type="non-terminal residue" evidence="1">
    <location>
        <position position="168"/>
    </location>
</feature>
<dbReference type="EMBL" id="JARJCN010000148">
    <property type="protein sequence ID" value="KAJ7068850.1"/>
    <property type="molecule type" value="Genomic_DNA"/>
</dbReference>
<comment type="caution">
    <text evidence="1">The sequence shown here is derived from an EMBL/GenBank/DDBJ whole genome shotgun (WGS) entry which is preliminary data.</text>
</comment>
<keyword evidence="2" id="KW-1185">Reference proteome</keyword>
<accession>A0AAD6TN16</accession>
<evidence type="ECO:0000313" key="1">
    <source>
        <dbReference type="EMBL" id="KAJ7068850.1"/>
    </source>
</evidence>
<dbReference type="Proteomes" id="UP001222325">
    <property type="component" value="Unassembled WGS sequence"/>
</dbReference>
<reference evidence="1" key="1">
    <citation type="submission" date="2023-03" db="EMBL/GenBank/DDBJ databases">
        <title>Massive genome expansion in bonnet fungi (Mycena s.s.) driven by repeated elements and novel gene families across ecological guilds.</title>
        <authorList>
            <consortium name="Lawrence Berkeley National Laboratory"/>
            <person name="Harder C.B."/>
            <person name="Miyauchi S."/>
            <person name="Viragh M."/>
            <person name="Kuo A."/>
            <person name="Thoen E."/>
            <person name="Andreopoulos B."/>
            <person name="Lu D."/>
            <person name="Skrede I."/>
            <person name="Drula E."/>
            <person name="Henrissat B."/>
            <person name="Morin E."/>
            <person name="Kohler A."/>
            <person name="Barry K."/>
            <person name="LaButti K."/>
            <person name="Morin E."/>
            <person name="Salamov A."/>
            <person name="Lipzen A."/>
            <person name="Mereny Z."/>
            <person name="Hegedus B."/>
            <person name="Baldrian P."/>
            <person name="Stursova M."/>
            <person name="Weitz H."/>
            <person name="Taylor A."/>
            <person name="Grigoriev I.V."/>
            <person name="Nagy L.G."/>
            <person name="Martin F."/>
            <person name="Kauserud H."/>
        </authorList>
    </citation>
    <scope>NUCLEOTIDE SEQUENCE</scope>
    <source>
        <strain evidence="1">CBHHK173m</strain>
    </source>
</reference>
<name>A0AAD6TN16_9AGAR</name>
<organism evidence="1 2">
    <name type="scientific">Mycena belliarum</name>
    <dbReference type="NCBI Taxonomy" id="1033014"/>
    <lineage>
        <taxon>Eukaryota</taxon>
        <taxon>Fungi</taxon>
        <taxon>Dikarya</taxon>
        <taxon>Basidiomycota</taxon>
        <taxon>Agaricomycotina</taxon>
        <taxon>Agaricomycetes</taxon>
        <taxon>Agaricomycetidae</taxon>
        <taxon>Agaricales</taxon>
        <taxon>Marasmiineae</taxon>
        <taxon>Mycenaceae</taxon>
        <taxon>Mycena</taxon>
    </lineage>
</organism>
<protein>
    <submittedName>
        <fullName evidence="1">Uncharacterized protein</fullName>
    </submittedName>
</protein>
<evidence type="ECO:0000313" key="2">
    <source>
        <dbReference type="Proteomes" id="UP001222325"/>
    </source>
</evidence>
<proteinExistence type="predicted"/>